<dbReference type="Proteomes" id="UP001283361">
    <property type="component" value="Unassembled WGS sequence"/>
</dbReference>
<organism evidence="2 3">
    <name type="scientific">Elysia crispata</name>
    <name type="common">lettuce slug</name>
    <dbReference type="NCBI Taxonomy" id="231223"/>
    <lineage>
        <taxon>Eukaryota</taxon>
        <taxon>Metazoa</taxon>
        <taxon>Spiralia</taxon>
        <taxon>Lophotrochozoa</taxon>
        <taxon>Mollusca</taxon>
        <taxon>Gastropoda</taxon>
        <taxon>Heterobranchia</taxon>
        <taxon>Euthyneura</taxon>
        <taxon>Panpulmonata</taxon>
        <taxon>Sacoglossa</taxon>
        <taxon>Placobranchoidea</taxon>
        <taxon>Plakobranchidae</taxon>
        <taxon>Elysia</taxon>
    </lineage>
</organism>
<reference evidence="2" key="1">
    <citation type="journal article" date="2023" name="G3 (Bethesda)">
        <title>A reference genome for the long-term kleptoplast-retaining sea slug Elysia crispata morphotype clarki.</title>
        <authorList>
            <person name="Eastman K.E."/>
            <person name="Pendleton A.L."/>
            <person name="Shaikh M.A."/>
            <person name="Suttiyut T."/>
            <person name="Ogas R."/>
            <person name="Tomko P."/>
            <person name="Gavelis G."/>
            <person name="Widhalm J.R."/>
            <person name="Wisecaver J.H."/>
        </authorList>
    </citation>
    <scope>NUCLEOTIDE SEQUENCE</scope>
    <source>
        <strain evidence="2">ECLA1</strain>
    </source>
</reference>
<gene>
    <name evidence="2" type="ORF">RRG08_039647</name>
</gene>
<evidence type="ECO:0000256" key="1">
    <source>
        <dbReference type="SAM" id="MobiDB-lite"/>
    </source>
</evidence>
<feature type="compositionally biased region" description="Basic and acidic residues" evidence="1">
    <location>
        <begin position="134"/>
        <end position="146"/>
    </location>
</feature>
<accession>A0AAE1CUX3</accession>
<feature type="compositionally biased region" description="Low complexity" evidence="1">
    <location>
        <begin position="1"/>
        <end position="13"/>
    </location>
</feature>
<feature type="region of interest" description="Disordered" evidence="1">
    <location>
        <begin position="124"/>
        <end position="150"/>
    </location>
</feature>
<evidence type="ECO:0000313" key="2">
    <source>
        <dbReference type="EMBL" id="KAK3738236.1"/>
    </source>
</evidence>
<dbReference type="EMBL" id="JAWDGP010006599">
    <property type="protein sequence ID" value="KAK3738236.1"/>
    <property type="molecule type" value="Genomic_DNA"/>
</dbReference>
<feature type="compositionally biased region" description="Basic and acidic residues" evidence="1">
    <location>
        <begin position="16"/>
        <end position="28"/>
    </location>
</feature>
<comment type="caution">
    <text evidence="2">The sequence shown here is derived from an EMBL/GenBank/DDBJ whole genome shotgun (WGS) entry which is preliminary data.</text>
</comment>
<feature type="region of interest" description="Disordered" evidence="1">
    <location>
        <begin position="1"/>
        <end position="32"/>
    </location>
</feature>
<evidence type="ECO:0000313" key="3">
    <source>
        <dbReference type="Proteomes" id="UP001283361"/>
    </source>
</evidence>
<dbReference type="AlphaFoldDB" id="A0AAE1CUX3"/>
<name>A0AAE1CUX3_9GAST</name>
<protein>
    <submittedName>
        <fullName evidence="2">Uncharacterized protein</fullName>
    </submittedName>
</protein>
<keyword evidence="3" id="KW-1185">Reference proteome</keyword>
<proteinExistence type="predicted"/>
<sequence>MNVINHSGLSELSGGHGDKSGREEREGGGVHQNRKSEVLQFGRNELSQNHHANLRRRTYLASTVCFSCVSLCVRQCVRLCVVRAQIDHHAVLVINTGQCKNIRDETNTTEILTMMCEDVRVRSLTESPGGIPPKESDVSLARRNDSSRNVGDVTKESPLTLLVSLAFARDQTRIKCRSSTMTVVGREGGGCANTGRSRPFQRIFSVGEGVRPAVRYCASRVACGTSCQLSDRS</sequence>